<dbReference type="Pfam" id="PF13041">
    <property type="entry name" value="PPR_2"/>
    <property type="match status" value="1"/>
</dbReference>
<dbReference type="Gene3D" id="1.25.40.10">
    <property type="entry name" value="Tetratricopeptide repeat domain"/>
    <property type="match status" value="1"/>
</dbReference>
<accession>A0A9J5YJD5</accession>
<gene>
    <name evidence="4" type="ORF">H5410_030670</name>
</gene>
<dbReference type="NCBIfam" id="TIGR00756">
    <property type="entry name" value="PPR"/>
    <property type="match status" value="1"/>
</dbReference>
<reference evidence="4 5" key="1">
    <citation type="submission" date="2020-09" db="EMBL/GenBank/DDBJ databases">
        <title>De no assembly of potato wild relative species, Solanum commersonii.</title>
        <authorList>
            <person name="Cho K."/>
        </authorList>
    </citation>
    <scope>NUCLEOTIDE SEQUENCE [LARGE SCALE GENOMIC DNA]</scope>
    <source>
        <strain evidence="4">LZ3.2</strain>
        <tissue evidence="4">Leaf</tissue>
    </source>
</reference>
<sequence length="151" mass="16962">MGSAILKSSFRRSFSCLCSFFLRKCPCFPSNSKYLKLKDSSCDSPISKNLILTILASNASSSSTKVSLKIKKVFSRLVMGLSANACELFDEMLRLRITPNVTTFNKIMCTLCKKGNFQESERLLNKILKREVFPNLITSNLLIQCLSVDNQ</sequence>
<dbReference type="InterPro" id="IPR011990">
    <property type="entry name" value="TPR-like_helical_dom_sf"/>
</dbReference>
<evidence type="ECO:0000256" key="1">
    <source>
        <dbReference type="ARBA" id="ARBA00007626"/>
    </source>
</evidence>
<protein>
    <recommendedName>
        <fullName evidence="6">Pentatricopeptide repeat-containing protein</fullName>
    </recommendedName>
</protein>
<evidence type="ECO:0000256" key="3">
    <source>
        <dbReference type="PROSITE-ProRule" id="PRU00708"/>
    </source>
</evidence>
<evidence type="ECO:0000313" key="5">
    <source>
        <dbReference type="Proteomes" id="UP000824120"/>
    </source>
</evidence>
<dbReference type="InterPro" id="IPR002885">
    <property type="entry name" value="PPR_rpt"/>
</dbReference>
<dbReference type="OrthoDB" id="185373at2759"/>
<comment type="caution">
    <text evidence="4">The sequence shown here is derived from an EMBL/GenBank/DDBJ whole genome shotgun (WGS) entry which is preliminary data.</text>
</comment>
<dbReference type="PANTHER" id="PTHR47941">
    <property type="entry name" value="PENTATRICOPEPTIDE REPEAT-CONTAINING PROTEIN 3, MITOCHONDRIAL"/>
    <property type="match status" value="1"/>
</dbReference>
<dbReference type="AlphaFoldDB" id="A0A9J5YJD5"/>
<evidence type="ECO:0000313" key="4">
    <source>
        <dbReference type="EMBL" id="KAG5599300.1"/>
    </source>
</evidence>
<proteinExistence type="inferred from homology"/>
<dbReference type="Proteomes" id="UP000824120">
    <property type="component" value="Chromosome 6"/>
</dbReference>
<dbReference type="PROSITE" id="PS51375">
    <property type="entry name" value="PPR"/>
    <property type="match status" value="1"/>
</dbReference>
<keyword evidence="5" id="KW-1185">Reference proteome</keyword>
<comment type="similarity">
    <text evidence="1">Belongs to the PPR family. P subfamily.</text>
</comment>
<feature type="repeat" description="PPR" evidence="3">
    <location>
        <begin position="100"/>
        <end position="134"/>
    </location>
</feature>
<name>A0A9J5YJD5_SOLCO</name>
<evidence type="ECO:0008006" key="6">
    <source>
        <dbReference type="Google" id="ProtNLM"/>
    </source>
</evidence>
<organism evidence="4 5">
    <name type="scientific">Solanum commersonii</name>
    <name type="common">Commerson's wild potato</name>
    <name type="synonym">Commerson's nightshade</name>
    <dbReference type="NCBI Taxonomy" id="4109"/>
    <lineage>
        <taxon>Eukaryota</taxon>
        <taxon>Viridiplantae</taxon>
        <taxon>Streptophyta</taxon>
        <taxon>Embryophyta</taxon>
        <taxon>Tracheophyta</taxon>
        <taxon>Spermatophyta</taxon>
        <taxon>Magnoliopsida</taxon>
        <taxon>eudicotyledons</taxon>
        <taxon>Gunneridae</taxon>
        <taxon>Pentapetalae</taxon>
        <taxon>asterids</taxon>
        <taxon>lamiids</taxon>
        <taxon>Solanales</taxon>
        <taxon>Solanaceae</taxon>
        <taxon>Solanoideae</taxon>
        <taxon>Solaneae</taxon>
        <taxon>Solanum</taxon>
    </lineage>
</organism>
<dbReference type="EMBL" id="JACXVP010000006">
    <property type="protein sequence ID" value="KAG5599300.1"/>
    <property type="molecule type" value="Genomic_DNA"/>
</dbReference>
<keyword evidence="2" id="KW-0677">Repeat</keyword>
<evidence type="ECO:0000256" key="2">
    <source>
        <dbReference type="ARBA" id="ARBA00022737"/>
    </source>
</evidence>